<organism evidence="1 2">
    <name type="scientific">Bacteroides clarus</name>
    <dbReference type="NCBI Taxonomy" id="626929"/>
    <lineage>
        <taxon>Bacteria</taxon>
        <taxon>Pseudomonadati</taxon>
        <taxon>Bacteroidota</taxon>
        <taxon>Bacteroidia</taxon>
        <taxon>Bacteroidales</taxon>
        <taxon>Bacteroidaceae</taxon>
        <taxon>Bacteroides</taxon>
    </lineage>
</organism>
<evidence type="ECO:0000313" key="1">
    <source>
        <dbReference type="EMBL" id="OUO01372.1"/>
    </source>
</evidence>
<gene>
    <name evidence="1" type="ORF">B5F97_06855</name>
</gene>
<dbReference type="AlphaFoldDB" id="A0A1Y3YVJ2"/>
<evidence type="ECO:0000313" key="2">
    <source>
        <dbReference type="Proteomes" id="UP000195386"/>
    </source>
</evidence>
<name>A0A1Y3YVJ2_9BACE</name>
<comment type="caution">
    <text evidence="1">The sequence shown here is derived from an EMBL/GenBank/DDBJ whole genome shotgun (WGS) entry which is preliminary data.</text>
</comment>
<accession>A0A1Y3YVJ2</accession>
<proteinExistence type="predicted"/>
<dbReference type="EMBL" id="NFII01000005">
    <property type="protein sequence ID" value="OUO01372.1"/>
    <property type="molecule type" value="Genomic_DNA"/>
</dbReference>
<reference evidence="2" key="1">
    <citation type="submission" date="2017-04" db="EMBL/GenBank/DDBJ databases">
        <title>Function of individual gut microbiota members based on whole genome sequencing of pure cultures obtained from chicken caecum.</title>
        <authorList>
            <person name="Medvecky M."/>
            <person name="Cejkova D."/>
            <person name="Polansky O."/>
            <person name="Karasova D."/>
            <person name="Kubasova T."/>
            <person name="Cizek A."/>
            <person name="Rychlik I."/>
        </authorList>
    </citation>
    <scope>NUCLEOTIDE SEQUENCE [LARGE SCALE GENOMIC DNA]</scope>
    <source>
        <strain evidence="2">An43</strain>
    </source>
</reference>
<dbReference type="RefSeq" id="WP_087425851.1">
    <property type="nucleotide sequence ID" value="NZ_CATZEH010000043.1"/>
</dbReference>
<sequence length="136" mass="14951">MELQEFVKETLLQITIGVKEAQEAVKEYGAVVNPKQYKSTSDATNARVKNEYYPVQNINFEVALTSSTGEENKSGIGVLLGSFNIGANKNDESKSVAVTSIKFNIPLVLPAEDDGNTQTSHQPIIAYGRNTRNNNW</sequence>
<dbReference type="Proteomes" id="UP000195386">
    <property type="component" value="Unassembled WGS sequence"/>
</dbReference>
<protein>
    <recommendedName>
        <fullName evidence="3">DUF2589 domain-containing protein</fullName>
    </recommendedName>
</protein>
<evidence type="ECO:0008006" key="3">
    <source>
        <dbReference type="Google" id="ProtNLM"/>
    </source>
</evidence>